<dbReference type="Pfam" id="PF01535">
    <property type="entry name" value="PPR"/>
    <property type="match status" value="2"/>
</dbReference>
<dbReference type="InterPro" id="IPR002885">
    <property type="entry name" value="PPR_rpt"/>
</dbReference>
<dbReference type="PROSITE" id="PS51375">
    <property type="entry name" value="PPR"/>
    <property type="match status" value="7"/>
</dbReference>
<feature type="repeat" description="PPR" evidence="3">
    <location>
        <begin position="284"/>
        <end position="318"/>
    </location>
</feature>
<evidence type="ECO:0000313" key="4">
    <source>
        <dbReference type="EMBL" id="KAF3443222.1"/>
    </source>
</evidence>
<feature type="repeat" description="PPR" evidence="3">
    <location>
        <begin position="389"/>
        <end position="423"/>
    </location>
</feature>
<dbReference type="Proteomes" id="UP000796880">
    <property type="component" value="Unassembled WGS sequence"/>
</dbReference>
<feature type="repeat" description="PPR" evidence="3">
    <location>
        <begin position="354"/>
        <end position="388"/>
    </location>
</feature>
<name>A0A8K0H019_9ROSA</name>
<accession>A0A8K0H019</accession>
<dbReference type="InterPro" id="IPR011990">
    <property type="entry name" value="TPR-like_helical_dom_sf"/>
</dbReference>
<keyword evidence="5" id="KW-1185">Reference proteome</keyword>
<feature type="repeat" description="PPR" evidence="3">
    <location>
        <begin position="319"/>
        <end position="353"/>
    </location>
</feature>
<feature type="repeat" description="PPR" evidence="3">
    <location>
        <begin position="424"/>
        <end position="458"/>
    </location>
</feature>
<comment type="caution">
    <text evidence="4">The sequence shown here is derived from an EMBL/GenBank/DDBJ whole genome shotgun (WGS) entry which is preliminary data.</text>
</comment>
<evidence type="ECO:0000313" key="5">
    <source>
        <dbReference type="Proteomes" id="UP000796880"/>
    </source>
</evidence>
<dbReference type="PANTHER" id="PTHR47447:SF28">
    <property type="entry name" value="PENTACOTRIPEPTIDE-REPEAT REGION OF PRORP DOMAIN-CONTAINING PROTEIN"/>
    <property type="match status" value="1"/>
</dbReference>
<sequence length="485" mass="54758">MRRLARANKHLLTARNAIANPRPLVGYCTSQTPTSETSIALQNPKPEKSVTNILFTESSIINKFSEILEHRNWKNLLNDSDLLKELNPKLVCRVIYAVNGYERKVGDPKLLLDFLLWSEEKVGALWDFDVLSLIAVGLCNSKFYGDALDIIDRMIRISNCPNAVLGCIGSAYLGFESSNPVVFEMLVDSYRKMGLLAEAVTVFLTIKNAEFVPTSSFCNTLLRDLLKTDKMELFWKVFDRISDMELTFDVYTYSYLINAYAKAGNVDEVKKVLLEMEEKGFPPNLDTYNMVIHGLCGAGHVDEAVEIKRSMIEQGLVPDNYTYSTLVNGYCMGKRLEDAKLVLWEMFDAGMKPDGVSYNSLIDGFIKHGNVEEALKMKSKMVSHFIEMDLNVQNTLLNGVCKAGMMENAREIVTEMINTGANPDSRTYNLLIEGYYRKHDMVRAFQMLDEMKKRSLAPTIHTYSAIINGLYLSRNFGQAKAAFGK</sequence>
<reference evidence="4" key="1">
    <citation type="submission" date="2020-03" db="EMBL/GenBank/DDBJ databases">
        <title>A high-quality chromosome-level genome assembly of a woody plant with both climbing and erect habits, Rhamnella rubrinervis.</title>
        <authorList>
            <person name="Lu Z."/>
            <person name="Yang Y."/>
            <person name="Zhu X."/>
            <person name="Sun Y."/>
        </authorList>
    </citation>
    <scope>NUCLEOTIDE SEQUENCE</scope>
    <source>
        <strain evidence="4">BYM</strain>
        <tissue evidence="4">Leaf</tissue>
    </source>
</reference>
<comment type="similarity">
    <text evidence="1">Belongs to the PPR family. P subfamily.</text>
</comment>
<feature type="repeat" description="PPR" evidence="3">
    <location>
        <begin position="249"/>
        <end position="283"/>
    </location>
</feature>
<keyword evidence="2" id="KW-0677">Repeat</keyword>
<organism evidence="4 5">
    <name type="scientific">Rhamnella rubrinervis</name>
    <dbReference type="NCBI Taxonomy" id="2594499"/>
    <lineage>
        <taxon>Eukaryota</taxon>
        <taxon>Viridiplantae</taxon>
        <taxon>Streptophyta</taxon>
        <taxon>Embryophyta</taxon>
        <taxon>Tracheophyta</taxon>
        <taxon>Spermatophyta</taxon>
        <taxon>Magnoliopsida</taxon>
        <taxon>eudicotyledons</taxon>
        <taxon>Gunneridae</taxon>
        <taxon>Pentapetalae</taxon>
        <taxon>rosids</taxon>
        <taxon>fabids</taxon>
        <taxon>Rosales</taxon>
        <taxon>Rhamnaceae</taxon>
        <taxon>rhamnoid group</taxon>
        <taxon>Rhamneae</taxon>
        <taxon>Rhamnella</taxon>
    </lineage>
</organism>
<proteinExistence type="inferred from homology"/>
<evidence type="ECO:0000256" key="2">
    <source>
        <dbReference type="ARBA" id="ARBA00022737"/>
    </source>
</evidence>
<gene>
    <name evidence="4" type="ORF">FNV43_RR12904</name>
</gene>
<protein>
    <recommendedName>
        <fullName evidence="6">Pentatricopeptide repeat-containing protein</fullName>
    </recommendedName>
</protein>
<evidence type="ECO:0000256" key="3">
    <source>
        <dbReference type="PROSITE-ProRule" id="PRU00708"/>
    </source>
</evidence>
<dbReference type="OrthoDB" id="185373at2759"/>
<evidence type="ECO:0008006" key="6">
    <source>
        <dbReference type="Google" id="ProtNLM"/>
    </source>
</evidence>
<dbReference type="PANTHER" id="PTHR47447">
    <property type="entry name" value="OS03G0856100 PROTEIN"/>
    <property type="match status" value="1"/>
</dbReference>
<dbReference type="NCBIfam" id="TIGR00756">
    <property type="entry name" value="PPR"/>
    <property type="match status" value="6"/>
</dbReference>
<dbReference type="EMBL" id="VOIH02000006">
    <property type="protein sequence ID" value="KAF3443222.1"/>
    <property type="molecule type" value="Genomic_DNA"/>
</dbReference>
<dbReference type="AlphaFoldDB" id="A0A8K0H019"/>
<dbReference type="Pfam" id="PF13041">
    <property type="entry name" value="PPR_2"/>
    <property type="match status" value="2"/>
</dbReference>
<evidence type="ECO:0000256" key="1">
    <source>
        <dbReference type="ARBA" id="ARBA00007626"/>
    </source>
</evidence>
<feature type="repeat" description="PPR" evidence="3">
    <location>
        <begin position="179"/>
        <end position="213"/>
    </location>
</feature>
<dbReference type="Gene3D" id="1.25.40.10">
    <property type="entry name" value="Tetratricopeptide repeat domain"/>
    <property type="match status" value="4"/>
</dbReference>
<dbReference type="Pfam" id="PF12854">
    <property type="entry name" value="PPR_1"/>
    <property type="match status" value="1"/>
</dbReference>